<dbReference type="Proteomes" id="UP001607303">
    <property type="component" value="Unassembled WGS sequence"/>
</dbReference>
<gene>
    <name evidence="1" type="ORF">V1477_000902</name>
</gene>
<sequence length="97" mass="10933">MKLHLTCLTLNWNMVIRQGLRSASRPIFYVGDINSVQSNLIGPVASSIYRSSKRMSFLFIACYTAKIHNIMNSVHLGSVQSSKNRVTITHFVFLCTP</sequence>
<organism evidence="1 2">
    <name type="scientific">Vespula maculifrons</name>
    <name type="common">Eastern yellow jacket</name>
    <name type="synonym">Wasp</name>
    <dbReference type="NCBI Taxonomy" id="7453"/>
    <lineage>
        <taxon>Eukaryota</taxon>
        <taxon>Metazoa</taxon>
        <taxon>Ecdysozoa</taxon>
        <taxon>Arthropoda</taxon>
        <taxon>Hexapoda</taxon>
        <taxon>Insecta</taxon>
        <taxon>Pterygota</taxon>
        <taxon>Neoptera</taxon>
        <taxon>Endopterygota</taxon>
        <taxon>Hymenoptera</taxon>
        <taxon>Apocrita</taxon>
        <taxon>Aculeata</taxon>
        <taxon>Vespoidea</taxon>
        <taxon>Vespidae</taxon>
        <taxon>Vespinae</taxon>
        <taxon>Vespula</taxon>
    </lineage>
</organism>
<evidence type="ECO:0000313" key="2">
    <source>
        <dbReference type="Proteomes" id="UP001607303"/>
    </source>
</evidence>
<keyword evidence="1" id="KW-0418">Kinase</keyword>
<comment type="caution">
    <text evidence="1">The sequence shown here is derived from an EMBL/GenBank/DDBJ whole genome shotgun (WGS) entry which is preliminary data.</text>
</comment>
<proteinExistence type="predicted"/>
<name>A0ABD2D1H5_VESMC</name>
<reference evidence="1 2" key="1">
    <citation type="journal article" date="2024" name="Ann. Entomol. Soc. Am.">
        <title>Genomic analyses of the southern and eastern yellowjacket wasps (Hymenoptera: Vespidae) reveal evolutionary signatures of social life.</title>
        <authorList>
            <person name="Catto M.A."/>
            <person name="Caine P.B."/>
            <person name="Orr S.E."/>
            <person name="Hunt B.G."/>
            <person name="Goodisman M.A.D."/>
        </authorList>
    </citation>
    <scope>NUCLEOTIDE SEQUENCE [LARGE SCALE GENOMIC DNA]</scope>
    <source>
        <strain evidence="1">232</strain>
        <tissue evidence="1">Head and thorax</tissue>
    </source>
</reference>
<keyword evidence="1" id="KW-0808">Transferase</keyword>
<evidence type="ECO:0000313" key="1">
    <source>
        <dbReference type="EMBL" id="KAL2750799.1"/>
    </source>
</evidence>
<dbReference type="EMBL" id="JAYRBN010000008">
    <property type="protein sequence ID" value="KAL2750799.1"/>
    <property type="molecule type" value="Genomic_DNA"/>
</dbReference>
<dbReference type="AlphaFoldDB" id="A0ABD2D1H5"/>
<protein>
    <submittedName>
        <fullName evidence="1">Inositol hexakisphosphate and diphosphoinositol-pentakisphosphate kinase 2 isoform X17</fullName>
    </submittedName>
</protein>
<dbReference type="GO" id="GO:0016301">
    <property type="term" value="F:kinase activity"/>
    <property type="evidence" value="ECO:0007669"/>
    <property type="project" value="UniProtKB-KW"/>
</dbReference>
<accession>A0ABD2D1H5</accession>
<keyword evidence="2" id="KW-1185">Reference proteome</keyword>